<evidence type="ECO:0000313" key="1">
    <source>
        <dbReference type="EMBL" id="MCM2390133.1"/>
    </source>
</evidence>
<sequence>MSSTVETEAVRKWHFVLHTQDPLTREQEDVLSGLDAFANGDVGLEQRPGVYSLFTCYVDAPSLTEAIEGVRG</sequence>
<keyword evidence="2" id="KW-1185">Reference proteome</keyword>
<organism evidence="1 2">
    <name type="scientific">Streptomyces albipurpureus</name>
    <dbReference type="NCBI Taxonomy" id="2897419"/>
    <lineage>
        <taxon>Bacteria</taxon>
        <taxon>Bacillati</taxon>
        <taxon>Actinomycetota</taxon>
        <taxon>Actinomycetes</taxon>
        <taxon>Kitasatosporales</taxon>
        <taxon>Streptomycetaceae</taxon>
        <taxon>Streptomyces</taxon>
    </lineage>
</organism>
<name>A0ABT0UNE6_9ACTN</name>
<accession>A0ABT0UNE6</accession>
<gene>
    <name evidence="1" type="ORF">NBG84_17855</name>
</gene>
<dbReference type="Proteomes" id="UP001431429">
    <property type="component" value="Unassembled WGS sequence"/>
</dbReference>
<protein>
    <recommendedName>
        <fullName evidence="3">Inhibitor I9 domain-containing protein</fullName>
    </recommendedName>
</protein>
<comment type="caution">
    <text evidence="1">The sequence shown here is derived from an EMBL/GenBank/DDBJ whole genome shotgun (WGS) entry which is preliminary data.</text>
</comment>
<proteinExistence type="predicted"/>
<evidence type="ECO:0000313" key="2">
    <source>
        <dbReference type="Proteomes" id="UP001431429"/>
    </source>
</evidence>
<dbReference type="RefSeq" id="WP_250920466.1">
    <property type="nucleotide sequence ID" value="NZ_JAMQAW010000023.1"/>
</dbReference>
<evidence type="ECO:0008006" key="3">
    <source>
        <dbReference type="Google" id="ProtNLM"/>
    </source>
</evidence>
<dbReference type="EMBL" id="JAMQAW010000023">
    <property type="protein sequence ID" value="MCM2390133.1"/>
    <property type="molecule type" value="Genomic_DNA"/>
</dbReference>
<reference evidence="1" key="1">
    <citation type="submission" date="2022-06" db="EMBL/GenBank/DDBJ databases">
        <title>Genome public.</title>
        <authorList>
            <person name="Sun Q."/>
        </authorList>
    </citation>
    <scope>NUCLEOTIDE SEQUENCE</scope>
    <source>
        <strain evidence="1">CWNU-1</strain>
    </source>
</reference>